<protein>
    <recommendedName>
        <fullName evidence="2">RabBD domain-containing protein</fullName>
    </recommendedName>
</protein>
<dbReference type="PROSITE" id="PS50916">
    <property type="entry name" value="RABBD"/>
    <property type="match status" value="1"/>
</dbReference>
<keyword evidence="4" id="KW-1185">Reference proteome</keyword>
<dbReference type="InParanoid" id="E4WST7"/>
<feature type="compositionally biased region" description="Low complexity" evidence="1">
    <location>
        <begin position="407"/>
        <end position="418"/>
    </location>
</feature>
<feature type="compositionally biased region" description="Polar residues" evidence="1">
    <location>
        <begin position="238"/>
        <end position="247"/>
    </location>
</feature>
<evidence type="ECO:0000256" key="1">
    <source>
        <dbReference type="SAM" id="MobiDB-lite"/>
    </source>
</evidence>
<feature type="compositionally biased region" description="Low complexity" evidence="1">
    <location>
        <begin position="306"/>
        <end position="315"/>
    </location>
</feature>
<dbReference type="Proteomes" id="UP000001307">
    <property type="component" value="Unassembled WGS sequence"/>
</dbReference>
<dbReference type="OrthoDB" id="10072397at2759"/>
<proteinExistence type="predicted"/>
<dbReference type="InterPro" id="IPR011011">
    <property type="entry name" value="Znf_FYVE_PHD"/>
</dbReference>
<dbReference type="AlphaFoldDB" id="E4WST7"/>
<feature type="compositionally biased region" description="Low complexity" evidence="1">
    <location>
        <begin position="467"/>
        <end position="483"/>
    </location>
</feature>
<feature type="region of interest" description="Disordered" evidence="1">
    <location>
        <begin position="651"/>
        <end position="681"/>
    </location>
</feature>
<reference evidence="3" key="1">
    <citation type="journal article" date="2010" name="Science">
        <title>Plasticity of animal genome architecture unmasked by rapid evolution of a pelagic tunicate.</title>
        <authorList>
            <person name="Denoeud F."/>
            <person name="Henriet S."/>
            <person name="Mungpakdee S."/>
            <person name="Aury J.M."/>
            <person name="Da Silva C."/>
            <person name="Brinkmann H."/>
            <person name="Mikhaleva J."/>
            <person name="Olsen L.C."/>
            <person name="Jubin C."/>
            <person name="Canestro C."/>
            <person name="Bouquet J.M."/>
            <person name="Danks G."/>
            <person name="Poulain J."/>
            <person name="Campsteijn C."/>
            <person name="Adamski M."/>
            <person name="Cross I."/>
            <person name="Yadetie F."/>
            <person name="Muffato M."/>
            <person name="Louis A."/>
            <person name="Butcher S."/>
            <person name="Tsagkogeorga G."/>
            <person name="Konrad A."/>
            <person name="Singh S."/>
            <person name="Jensen M.F."/>
            <person name="Cong E.H."/>
            <person name="Eikeseth-Otteraa H."/>
            <person name="Noel B."/>
            <person name="Anthouard V."/>
            <person name="Porcel B.M."/>
            <person name="Kachouri-Lafond R."/>
            <person name="Nishino A."/>
            <person name="Ugolini M."/>
            <person name="Chourrout P."/>
            <person name="Nishida H."/>
            <person name="Aasland R."/>
            <person name="Huzurbazar S."/>
            <person name="Westhof E."/>
            <person name="Delsuc F."/>
            <person name="Lehrach H."/>
            <person name="Reinhardt R."/>
            <person name="Weissenbach J."/>
            <person name="Roy S.W."/>
            <person name="Artiguenave F."/>
            <person name="Postlethwait J.H."/>
            <person name="Manak J.R."/>
            <person name="Thompson E.M."/>
            <person name="Jaillon O."/>
            <person name="Du Pasquier L."/>
            <person name="Boudinot P."/>
            <person name="Liberles D.A."/>
            <person name="Volff J.N."/>
            <person name="Philippe H."/>
            <person name="Lenhard B."/>
            <person name="Roest Crollius H."/>
            <person name="Wincker P."/>
            <person name="Chourrout D."/>
        </authorList>
    </citation>
    <scope>NUCLEOTIDE SEQUENCE [LARGE SCALE GENOMIC DNA]</scope>
</reference>
<feature type="compositionally biased region" description="Polar residues" evidence="1">
    <location>
        <begin position="660"/>
        <end position="678"/>
    </location>
</feature>
<evidence type="ECO:0000259" key="2">
    <source>
        <dbReference type="PROSITE" id="PS50916"/>
    </source>
</evidence>
<feature type="compositionally biased region" description="Low complexity" evidence="1">
    <location>
        <begin position="911"/>
        <end position="933"/>
    </location>
</feature>
<feature type="region of interest" description="Disordered" evidence="1">
    <location>
        <begin position="897"/>
        <end position="939"/>
    </location>
</feature>
<dbReference type="InterPro" id="IPR013083">
    <property type="entry name" value="Znf_RING/FYVE/PHD"/>
</dbReference>
<dbReference type="EMBL" id="FN653016">
    <property type="protein sequence ID" value="CBY06902.1"/>
    <property type="molecule type" value="Genomic_DNA"/>
</dbReference>
<name>E4WST7_OIKDI</name>
<feature type="compositionally biased region" description="Low complexity" evidence="1">
    <location>
        <begin position="257"/>
        <end position="268"/>
    </location>
</feature>
<dbReference type="SUPFAM" id="SSF57903">
    <property type="entry name" value="FYVE/PHD zinc finger"/>
    <property type="match status" value="1"/>
</dbReference>
<feature type="region of interest" description="Disordered" evidence="1">
    <location>
        <begin position="124"/>
        <end position="485"/>
    </location>
</feature>
<dbReference type="Gene3D" id="3.30.40.10">
    <property type="entry name" value="Zinc/RING finger domain, C3HC4 (zinc finger)"/>
    <property type="match status" value="1"/>
</dbReference>
<feature type="domain" description="RabBD" evidence="2">
    <location>
        <begin position="12"/>
        <end position="128"/>
    </location>
</feature>
<accession>E4WST7</accession>
<feature type="compositionally biased region" description="Low complexity" evidence="1">
    <location>
        <begin position="186"/>
        <end position="207"/>
    </location>
</feature>
<dbReference type="GO" id="GO:0031267">
    <property type="term" value="F:small GTPase binding"/>
    <property type="evidence" value="ECO:0007669"/>
    <property type="project" value="InterPro"/>
</dbReference>
<feature type="compositionally biased region" description="Polar residues" evidence="1">
    <location>
        <begin position="149"/>
        <end position="165"/>
    </location>
</feature>
<dbReference type="GO" id="GO:0006886">
    <property type="term" value="P:intracellular protein transport"/>
    <property type="evidence" value="ECO:0007669"/>
    <property type="project" value="InterPro"/>
</dbReference>
<evidence type="ECO:0000313" key="3">
    <source>
        <dbReference type="EMBL" id="CBY06902.1"/>
    </source>
</evidence>
<gene>
    <name evidence="3" type="ORF">GSOID_T00005974001</name>
</gene>
<organism evidence="3">
    <name type="scientific">Oikopleura dioica</name>
    <name type="common">Tunicate</name>
    <dbReference type="NCBI Taxonomy" id="34765"/>
    <lineage>
        <taxon>Eukaryota</taxon>
        <taxon>Metazoa</taxon>
        <taxon>Chordata</taxon>
        <taxon>Tunicata</taxon>
        <taxon>Appendicularia</taxon>
        <taxon>Copelata</taxon>
        <taxon>Oikopleuridae</taxon>
        <taxon>Oikopleura</taxon>
    </lineage>
</organism>
<evidence type="ECO:0000313" key="4">
    <source>
        <dbReference type="Proteomes" id="UP000001307"/>
    </source>
</evidence>
<sequence>MGMQADDSALSGVDLSHLTEEERQIIMSVTMRATQVDQHREEKIRYPQRELEEEIASKEKIKSAGENATNNVRQKKCQCDIFTNQRCESCPDPICQKCTKISNGKKICMLCQKRNDLVAQSNEWIKKPGQMRNSQSDLPKMRTDGELVSGSQRRTNSLHGMSSAKTPPEKENRGINLPLKSSANTSSNPRQNQQRQQLQLQSQSQSHQKPKPLPRGRSIDKTNENSVNIVNQVDPRPQNLSNPQETKLLQKQETRNQENQPQNSAPSNSPQPPSIFKRQPSSCSIAGPPQPRGQPVAPNNLPQNAPKQRQQTQKPPQKRQRGVTNQNAKPNPETRPQNQQGGPPKPNPQTRPQQTQKQPEAQPKSIFSSIFGSDPIPQNPPPKARHQAPQLSQNRPQVAKAPPKQASSSSLFEQSSLSTFDLMPRKSSSITDMSNSLQASSTTQESFMPDDKIKPPNYDLSPRKTKSIVPKSQVSPSPVPKSIFDTTKMPVQNGINVDESQIINDLAKKNIDKEAEALIIVSEIEKMKQNESQKINNQAQHKLGPAETGSLKEHKEAQLSKFNSRISNQPVFPPNYLEFDSSDSSLGCDEDLALRKREFHDFPEPMKKLESPKISVLEMTKQFNDNYDSLPSSKNAFRHFDFEDDGEGDFENFEMPLKSSHPSTASSGPLPSSLSHTLPKSGFDVPVSKKYDQFGRRKSDEIKKDALKKSGSATKIGESADGLDKVGQRALASSLKRTTSFEALKSSMSPVVSMIKAVDSYGSMKRSSSRKKDLTVIDQSIKRADPDLPMKTDSLTGTLSKCLFCGKGAMDKDPEYSSSRSSLSQKIGAVARSSIAIQVQPVSRSSCSQVNVQKFSETTQTYRNGIDQAVQVQMLSSIQAPIISEPVQQQQATHNLIQVDTPRRPRARYFSTRSNRSRSSSLSRVSRRSSMYSDNEATEELSNCVRDLVNEVRDLVNSRGPSPLLNQRYDQPQISPSFNQQQQPFQQAQPVFQPIIQPQLIPQMIQFPQPYPVSYPAHPPPPAHVTYFSQPQNSQFPVLNSHNQSIQQPYHIHQRPDSRRRLPEPPAGVAPVTLQPIGQANALELEHRMVSIKQRVEGPSKYKFDL</sequence>
<feature type="compositionally biased region" description="Polar residues" evidence="1">
    <location>
        <begin position="426"/>
        <end position="446"/>
    </location>
</feature>
<feature type="compositionally biased region" description="Low complexity" evidence="1">
    <location>
        <begin position="350"/>
        <end position="359"/>
    </location>
</feature>
<dbReference type="InterPro" id="IPR010911">
    <property type="entry name" value="Rab_BD"/>
</dbReference>